<protein>
    <submittedName>
        <fullName evidence="4">DUF2510 domain-containing protein</fullName>
    </submittedName>
</protein>
<name>A0A2B7IG20_CUTAC</name>
<feature type="transmembrane region" description="Helical" evidence="2">
    <location>
        <begin position="58"/>
        <end position="77"/>
    </location>
</feature>
<evidence type="ECO:0000259" key="3">
    <source>
        <dbReference type="Pfam" id="PF10708"/>
    </source>
</evidence>
<proteinExistence type="predicted"/>
<reference evidence="5 6" key="1">
    <citation type="submission" date="2017-02" db="EMBL/GenBank/DDBJ databases">
        <title>Prevalence of linear plasmids in Cutibacterium acnes isolates obtained from cancerous prostatic tissue.</title>
        <authorList>
            <person name="Davidsson S."/>
            <person name="Bruggemann H."/>
        </authorList>
    </citation>
    <scope>NUCLEOTIDE SEQUENCE [LARGE SCALE GENOMIC DNA]</scope>
    <source>
        <strain evidence="5 6">11-78</strain>
    </source>
</reference>
<sequence length="289" mass="31493">MASGPQAGWYRDPDGTPDRYRWFDGERWTDRTTTSPDPAPQHSGKGHREHDNGRSSSWLWAIIIVILVVAVVVAFALHRSTSSDHNAEPDLNSSSPTVSAWNEKSTTPSASSSAVTCPRGQHPGNQDSNDGRLHGGGVSVESIPNWRHENLTLPWVMGQSAQIDDVYPGWMSVSGVGGLPVAEGFSDPQTAATMMMDCFASSDYYAGYTGEKEIRSEALTIDGHPAWWKRSEVYVSLPSLPQVRGDVVDVVVVNTGQTDFLGMYFNSATIGDSTRQTLVDHARQSLKVD</sequence>
<dbReference type="OMA" id="WIRSEIY"/>
<keyword evidence="2" id="KW-0472">Membrane</keyword>
<feature type="compositionally biased region" description="Polar residues" evidence="1">
    <location>
        <begin position="91"/>
        <end position="104"/>
    </location>
</feature>
<feature type="compositionally biased region" description="Basic and acidic residues" evidence="1">
    <location>
        <begin position="11"/>
        <end position="30"/>
    </location>
</feature>
<feature type="compositionally biased region" description="Low complexity" evidence="1">
    <location>
        <begin position="105"/>
        <end position="114"/>
    </location>
</feature>
<accession>A0A2B7IG20</accession>
<dbReference type="Pfam" id="PF10708">
    <property type="entry name" value="DUF2510"/>
    <property type="match status" value="1"/>
</dbReference>
<dbReference type="OrthoDB" id="5065474at2"/>
<organism evidence="5 6">
    <name type="scientific">Cutibacterium acnes</name>
    <name type="common">Propionibacterium acnes</name>
    <dbReference type="NCBI Taxonomy" id="1747"/>
    <lineage>
        <taxon>Bacteria</taxon>
        <taxon>Bacillati</taxon>
        <taxon>Actinomycetota</taxon>
        <taxon>Actinomycetes</taxon>
        <taxon>Propionibacteriales</taxon>
        <taxon>Propionibacteriaceae</taxon>
        <taxon>Cutibacterium</taxon>
    </lineage>
</organism>
<evidence type="ECO:0000313" key="6">
    <source>
        <dbReference type="Proteomes" id="UP000226191"/>
    </source>
</evidence>
<evidence type="ECO:0000256" key="2">
    <source>
        <dbReference type="SAM" id="Phobius"/>
    </source>
</evidence>
<dbReference type="InterPro" id="IPR018929">
    <property type="entry name" value="DUF2510"/>
</dbReference>
<evidence type="ECO:0000313" key="7">
    <source>
        <dbReference type="Proteomes" id="UP000256621"/>
    </source>
</evidence>
<feature type="region of interest" description="Disordered" evidence="1">
    <location>
        <begin position="81"/>
        <end position="139"/>
    </location>
</feature>
<evidence type="ECO:0000256" key="1">
    <source>
        <dbReference type="SAM" id="MobiDB-lite"/>
    </source>
</evidence>
<gene>
    <name evidence="5" type="ORF">B1B09_00595</name>
    <name evidence="4" type="ORF">DXN06_04325</name>
</gene>
<dbReference type="Proteomes" id="UP000226191">
    <property type="component" value="Unassembled WGS sequence"/>
</dbReference>
<reference evidence="4 7" key="2">
    <citation type="submission" date="2018-08" db="EMBL/GenBank/DDBJ databases">
        <title>Genome sequencing of Cutibacterium acnes KCOM 1315.</title>
        <authorList>
            <person name="Kook J.-K."/>
            <person name="Park S.-N."/>
            <person name="Lim Y.K."/>
        </authorList>
    </citation>
    <scope>NUCLEOTIDE SEQUENCE [LARGE SCALE GENOMIC DNA]</scope>
    <source>
        <strain evidence="4 7">KCOM 1315</strain>
    </source>
</reference>
<evidence type="ECO:0000313" key="5">
    <source>
        <dbReference type="EMBL" id="PGF36188.1"/>
    </source>
</evidence>
<feature type="region of interest" description="Disordered" evidence="1">
    <location>
        <begin position="1"/>
        <end position="51"/>
    </location>
</feature>
<dbReference type="Proteomes" id="UP000256621">
    <property type="component" value="Chromosome"/>
</dbReference>
<dbReference type="AlphaFoldDB" id="A0A2B7IG20"/>
<keyword evidence="2" id="KW-0812">Transmembrane</keyword>
<feature type="domain" description="DUF2510" evidence="3">
    <location>
        <begin position="7"/>
        <end position="40"/>
    </location>
</feature>
<evidence type="ECO:0000313" key="4">
    <source>
        <dbReference type="EMBL" id="AXM06455.1"/>
    </source>
</evidence>
<keyword evidence="2" id="KW-1133">Transmembrane helix</keyword>
<dbReference type="EMBL" id="CP031442">
    <property type="protein sequence ID" value="AXM06455.1"/>
    <property type="molecule type" value="Genomic_DNA"/>
</dbReference>
<dbReference type="EMBL" id="MVCE01000001">
    <property type="protein sequence ID" value="PGF36188.1"/>
    <property type="molecule type" value="Genomic_DNA"/>
</dbReference>